<evidence type="ECO:0000313" key="12">
    <source>
        <dbReference type="Proteomes" id="UP001285354"/>
    </source>
</evidence>
<reference evidence="11" key="1">
    <citation type="submission" date="2023-06" db="EMBL/GenBank/DDBJ databases">
        <title>Draft genome of Marssonina rosae.</title>
        <authorList>
            <person name="Cheng Q."/>
        </authorList>
    </citation>
    <scope>NUCLEOTIDE SEQUENCE</scope>
    <source>
        <strain evidence="11">R4</strain>
    </source>
</reference>
<evidence type="ECO:0000256" key="10">
    <source>
        <dbReference type="SAM" id="Phobius"/>
    </source>
</evidence>
<feature type="transmembrane region" description="Helical" evidence="10">
    <location>
        <begin position="107"/>
        <end position="128"/>
    </location>
</feature>
<dbReference type="InterPro" id="IPR023271">
    <property type="entry name" value="Aquaporin-like"/>
</dbReference>
<evidence type="ECO:0000313" key="11">
    <source>
        <dbReference type="EMBL" id="KAK2623774.1"/>
    </source>
</evidence>
<evidence type="ECO:0000256" key="9">
    <source>
        <dbReference type="SAM" id="MobiDB-lite"/>
    </source>
</evidence>
<feature type="transmembrane region" description="Helical" evidence="10">
    <location>
        <begin position="220"/>
        <end position="245"/>
    </location>
</feature>
<dbReference type="PANTHER" id="PTHR19139:SF283">
    <property type="entry name" value="AQUAPORIN"/>
    <property type="match status" value="1"/>
</dbReference>
<dbReference type="Gene3D" id="1.20.1080.10">
    <property type="entry name" value="Glycerol uptake facilitator protein"/>
    <property type="match status" value="1"/>
</dbReference>
<comment type="similarity">
    <text evidence="2 8">Belongs to the MIP/aquaporin (TC 1.A.8) family.</text>
</comment>
<evidence type="ECO:0000256" key="5">
    <source>
        <dbReference type="ARBA" id="ARBA00022989"/>
    </source>
</evidence>
<organism evidence="11 12">
    <name type="scientific">Diplocarpon rosae</name>
    <dbReference type="NCBI Taxonomy" id="946125"/>
    <lineage>
        <taxon>Eukaryota</taxon>
        <taxon>Fungi</taxon>
        <taxon>Dikarya</taxon>
        <taxon>Ascomycota</taxon>
        <taxon>Pezizomycotina</taxon>
        <taxon>Leotiomycetes</taxon>
        <taxon>Helotiales</taxon>
        <taxon>Drepanopezizaceae</taxon>
        <taxon>Diplocarpon</taxon>
    </lineage>
</organism>
<keyword evidence="4" id="KW-0677">Repeat</keyword>
<dbReference type="InterPro" id="IPR034294">
    <property type="entry name" value="Aquaporin_transptr"/>
</dbReference>
<feature type="compositionally biased region" description="Polar residues" evidence="9">
    <location>
        <begin position="311"/>
        <end position="325"/>
    </location>
</feature>
<evidence type="ECO:0008006" key="13">
    <source>
        <dbReference type="Google" id="ProtNLM"/>
    </source>
</evidence>
<feature type="region of interest" description="Disordered" evidence="9">
    <location>
        <begin position="305"/>
        <end position="385"/>
    </location>
</feature>
<name>A0AAD9SVB1_9HELO</name>
<keyword evidence="3 8" id="KW-0812">Transmembrane</keyword>
<keyword evidence="5 10" id="KW-1133">Transmembrane helix</keyword>
<dbReference type="AlphaFoldDB" id="A0AAD9SVB1"/>
<comment type="subcellular location">
    <subcellularLocation>
        <location evidence="1">Membrane</location>
        <topology evidence="1">Multi-pass membrane protein</topology>
    </subcellularLocation>
</comment>
<dbReference type="PANTHER" id="PTHR19139">
    <property type="entry name" value="AQUAPORIN TRANSPORTER"/>
    <property type="match status" value="1"/>
</dbReference>
<feature type="compositionally biased region" description="Acidic residues" evidence="9">
    <location>
        <begin position="375"/>
        <end position="385"/>
    </location>
</feature>
<dbReference type="GO" id="GO:0005886">
    <property type="term" value="C:plasma membrane"/>
    <property type="evidence" value="ECO:0007669"/>
    <property type="project" value="TreeGrafter"/>
</dbReference>
<keyword evidence="12" id="KW-1185">Reference proteome</keyword>
<evidence type="ECO:0000256" key="4">
    <source>
        <dbReference type="ARBA" id="ARBA00022737"/>
    </source>
</evidence>
<evidence type="ECO:0000256" key="3">
    <source>
        <dbReference type="ARBA" id="ARBA00022692"/>
    </source>
</evidence>
<accession>A0AAD9SVB1</accession>
<evidence type="ECO:0000256" key="1">
    <source>
        <dbReference type="ARBA" id="ARBA00004141"/>
    </source>
</evidence>
<dbReference type="EMBL" id="JAUBYV010000012">
    <property type="protein sequence ID" value="KAK2623774.1"/>
    <property type="molecule type" value="Genomic_DNA"/>
</dbReference>
<evidence type="ECO:0000256" key="8">
    <source>
        <dbReference type="RuleBase" id="RU000477"/>
    </source>
</evidence>
<dbReference type="GO" id="GO:0015250">
    <property type="term" value="F:water channel activity"/>
    <property type="evidence" value="ECO:0007669"/>
    <property type="project" value="TreeGrafter"/>
</dbReference>
<feature type="transmembrane region" description="Helical" evidence="10">
    <location>
        <begin position="265"/>
        <end position="285"/>
    </location>
</feature>
<comment type="caution">
    <text evidence="11">The sequence shown here is derived from an EMBL/GenBank/DDBJ whole genome shotgun (WGS) entry which is preliminary data.</text>
</comment>
<dbReference type="PRINTS" id="PR00783">
    <property type="entry name" value="MINTRINSICP"/>
</dbReference>
<evidence type="ECO:0000256" key="6">
    <source>
        <dbReference type="ARBA" id="ARBA00023136"/>
    </source>
</evidence>
<feature type="transmembrane region" description="Helical" evidence="10">
    <location>
        <begin position="59"/>
        <end position="80"/>
    </location>
</feature>
<gene>
    <name evidence="11" type="ORF">QTJ16_006955</name>
</gene>
<proteinExistence type="inferred from homology"/>
<evidence type="ECO:0000256" key="2">
    <source>
        <dbReference type="ARBA" id="ARBA00006175"/>
    </source>
</evidence>
<dbReference type="Proteomes" id="UP001285354">
    <property type="component" value="Unassembled WGS sequence"/>
</dbReference>
<feature type="compositionally biased region" description="Low complexity" evidence="9">
    <location>
        <begin position="344"/>
        <end position="366"/>
    </location>
</feature>
<dbReference type="InterPro" id="IPR000425">
    <property type="entry name" value="MIP"/>
</dbReference>
<dbReference type="SUPFAM" id="SSF81338">
    <property type="entry name" value="Aquaporin-like"/>
    <property type="match status" value="1"/>
</dbReference>
<comment type="catalytic activity">
    <reaction evidence="7">
        <text>H2O(in) = H2O(out)</text>
        <dbReference type="Rhea" id="RHEA:29667"/>
        <dbReference type="ChEBI" id="CHEBI:15377"/>
    </reaction>
</comment>
<keyword evidence="8" id="KW-0813">Transport</keyword>
<evidence type="ECO:0000256" key="7">
    <source>
        <dbReference type="ARBA" id="ARBA00034651"/>
    </source>
</evidence>
<feature type="transmembrane region" description="Helical" evidence="10">
    <location>
        <begin position="194"/>
        <end position="213"/>
    </location>
</feature>
<dbReference type="Pfam" id="PF00230">
    <property type="entry name" value="MIP"/>
    <property type="match status" value="1"/>
</dbReference>
<sequence>MGSRLMPPGVIADNRLGSLVRAPTMMINREGTNLSRVDPLRAMFRSLFKLIHPSARGHVVGFLGEFLGTLIFVTLAFAGVETAGASSNKDQGDGVSTAPPAASPSQLLYAALSAGFALVVTAWTFFRISGGLFNPVISLGMALIGAITWARCAILCVAQTAATIIASYVVYALFNGGLNAGTTLGGGTSPAQGVVIEMLLTAQLAFVIFMLAAEHHAATYLAPVAIGLSFFTAELVGLFWTGASLNPVRSLGPCIVNNSFPSYHWIYWVGPITGVILAVIIYKLVKSLEYESVNFEDHEDVDMIPRPVTSRKPSSTLAVAGNQSGYEAVRMPQRKARPAPGPAYPRATNEPSAKPAAPAPSQGAAPIKDEKKTDEVEELPECFAD</sequence>
<keyword evidence="6 10" id="KW-0472">Membrane</keyword>
<protein>
    <recommendedName>
        <fullName evidence="13">Aquaporin</fullName>
    </recommendedName>
</protein>